<protein>
    <recommendedName>
        <fullName evidence="4">F5/8 type C domain-containing protein</fullName>
    </recommendedName>
</protein>
<sequence>MKLADSLVPLASLGKPARASDESDPDHPPSCITDGSDSEWWTRCPAAWVEVDLQEDVLVHEVRIQWWGSSWASPRSRSSPRRPATARGPGCCSAAGRRPPAGPPPASTAGLACQAGAAPRGAYGSGCSTGTSTHGSAVTTSACGGWRSTATPQRAPGHSGDLYWTCDSASPLVQTRLNGHTVKGTDEDPPGPGLLQELTGAPNALRDTALDYTAVLDVAAPPGAGVNAHHVDADTVFLRARLTMHGDRGGGAHEVAVPFYSGEVPESTVQVRAAGCLATLNATPMVNTPQNATQRIASIFPGMAPASSSVIAETVTAYTDAEGADLTELFCRLDAYVEAAALANAPALPGANVSQVLWPNVDMLGPAAPNVSWNMPGGFIDDLGALQDGKAVVLLDASLYPGGTVRVPTQVINLLWLICQDQIGLPNPVNQGRARGQPGQHVGQIRAYVYGSAQQRPLWNAAPAITMGTVRQLRLWLENHGQGKHASTLAFQRSAAQSVMLGPDATVLPLPLRQRVRRDAAGAGGGVGRYAVRYMEMVVETACAYWRRLTTPGAPAGSEWSARAALIMGAAAWGVLPDWGGPVPAAGAQPFWVPQGHGGVALPAQLVSLFGMCRAYSGDADEIWSRMTFAELNGLTQLLSDASLGANGFAAVFEPLQWFAGAAAPAILGGRGPNAWAWSRLFNPEGALHCFRTPGTVTRFVSSNLKYLVSRINNQTRGALPEERNIWPGGRGPAVKVKQINLLRYVPRDSDVCPGCSEGIWRIPPDARDELLRQLGSGGCEVLSYDLSRLGPPPTEAITRPLRRKRLRCGGCGELEDAAALSGQGSPRCRACQAAPAAGTPREAHSSEAAAELAAAGLARPGAR</sequence>
<dbReference type="Gene3D" id="2.60.120.260">
    <property type="entry name" value="Galactose-binding domain-like"/>
    <property type="match status" value="1"/>
</dbReference>
<feature type="compositionally biased region" description="Low complexity" evidence="1">
    <location>
        <begin position="847"/>
        <end position="864"/>
    </location>
</feature>
<feature type="compositionally biased region" description="Low complexity" evidence="1">
    <location>
        <begin position="71"/>
        <end position="99"/>
    </location>
</feature>
<accession>A0ABN9SZN2</accession>
<gene>
    <name evidence="2" type="ORF">PCOR1329_LOCUS34121</name>
</gene>
<keyword evidence="3" id="KW-1185">Reference proteome</keyword>
<evidence type="ECO:0000313" key="2">
    <source>
        <dbReference type="EMBL" id="CAK0838093.1"/>
    </source>
</evidence>
<feature type="region of interest" description="Disordered" evidence="1">
    <location>
        <begin position="71"/>
        <end position="108"/>
    </location>
</feature>
<feature type="region of interest" description="Disordered" evidence="1">
    <location>
        <begin position="1"/>
        <end position="35"/>
    </location>
</feature>
<reference evidence="2" key="1">
    <citation type="submission" date="2023-10" db="EMBL/GenBank/DDBJ databases">
        <authorList>
            <person name="Chen Y."/>
            <person name="Shah S."/>
            <person name="Dougan E. K."/>
            <person name="Thang M."/>
            <person name="Chan C."/>
        </authorList>
    </citation>
    <scope>NUCLEOTIDE SEQUENCE [LARGE SCALE GENOMIC DNA]</scope>
</reference>
<dbReference type="Proteomes" id="UP001189429">
    <property type="component" value="Unassembled WGS sequence"/>
</dbReference>
<evidence type="ECO:0000256" key="1">
    <source>
        <dbReference type="SAM" id="MobiDB-lite"/>
    </source>
</evidence>
<dbReference type="SUPFAM" id="SSF49785">
    <property type="entry name" value="Galactose-binding domain-like"/>
    <property type="match status" value="1"/>
</dbReference>
<organism evidence="2 3">
    <name type="scientific">Prorocentrum cordatum</name>
    <dbReference type="NCBI Taxonomy" id="2364126"/>
    <lineage>
        <taxon>Eukaryota</taxon>
        <taxon>Sar</taxon>
        <taxon>Alveolata</taxon>
        <taxon>Dinophyceae</taxon>
        <taxon>Prorocentrales</taxon>
        <taxon>Prorocentraceae</taxon>
        <taxon>Prorocentrum</taxon>
    </lineage>
</organism>
<evidence type="ECO:0000313" key="3">
    <source>
        <dbReference type="Proteomes" id="UP001189429"/>
    </source>
</evidence>
<feature type="region of interest" description="Disordered" evidence="1">
    <location>
        <begin position="836"/>
        <end position="864"/>
    </location>
</feature>
<proteinExistence type="predicted"/>
<dbReference type="InterPro" id="IPR008979">
    <property type="entry name" value="Galactose-bd-like_sf"/>
</dbReference>
<comment type="caution">
    <text evidence="2">The sequence shown here is derived from an EMBL/GenBank/DDBJ whole genome shotgun (WGS) entry which is preliminary data.</text>
</comment>
<evidence type="ECO:0008006" key="4">
    <source>
        <dbReference type="Google" id="ProtNLM"/>
    </source>
</evidence>
<feature type="compositionally biased region" description="Basic and acidic residues" evidence="1">
    <location>
        <begin position="18"/>
        <end position="27"/>
    </location>
</feature>
<name>A0ABN9SZN2_9DINO</name>
<dbReference type="EMBL" id="CAUYUJ010014197">
    <property type="protein sequence ID" value="CAK0838093.1"/>
    <property type="molecule type" value="Genomic_DNA"/>
</dbReference>